<protein>
    <recommendedName>
        <fullName evidence="4">YwdI family protein</fullName>
    </recommendedName>
</protein>
<keyword evidence="3" id="KW-1185">Reference proteome</keyword>
<reference evidence="2 3" key="1">
    <citation type="journal article" date="2015" name="BMC Genomics">
        <title>Transcriptome analysis of thermophilic methylotrophic Bacillus methanolicus MGA3 using RNA-sequencing provides detailed insights into its previously uncharted transcriptional landscape.</title>
        <authorList>
            <person name="Irla M."/>
            <person name="Neshat A."/>
            <person name="Brautaset T."/>
            <person name="Ruckert C."/>
            <person name="Kalinowski J."/>
            <person name="Wendisch V.F."/>
        </authorList>
    </citation>
    <scope>NUCLEOTIDE SEQUENCE [LARGE SCALE GENOMIC DNA]</scope>
    <source>
        <strain evidence="3">MGA3 / ATCC 53907</strain>
    </source>
</reference>
<name>I3EBQ8_BACMM</name>
<organism evidence="2 3">
    <name type="scientific">Bacillus methanolicus (strain MGA3 / ATCC 53907)</name>
    <dbReference type="NCBI Taxonomy" id="796606"/>
    <lineage>
        <taxon>Bacteria</taxon>
        <taxon>Bacillati</taxon>
        <taxon>Bacillota</taxon>
        <taxon>Bacilli</taxon>
        <taxon>Bacillales</taxon>
        <taxon>Bacillaceae</taxon>
        <taxon>Bacillus</taxon>
    </lineage>
</organism>
<dbReference type="RefSeq" id="WP_003346913.1">
    <property type="nucleotide sequence ID" value="NZ_ADWW01000001.1"/>
</dbReference>
<evidence type="ECO:0000313" key="2">
    <source>
        <dbReference type="EMBL" id="AIE61610.1"/>
    </source>
</evidence>
<dbReference type="KEGG" id="bmet:BMMGA3_16285"/>
<dbReference type="STRING" id="796606.BMMGA3_16285"/>
<dbReference type="Pfam" id="PF17261">
    <property type="entry name" value="DUF5327"/>
    <property type="match status" value="1"/>
</dbReference>
<dbReference type="InterPro" id="IPR035218">
    <property type="entry name" value="DUF5327"/>
</dbReference>
<feature type="region of interest" description="Disordered" evidence="1">
    <location>
        <begin position="64"/>
        <end position="90"/>
    </location>
</feature>
<gene>
    <name evidence="2" type="ORF">BMMGA3_16285</name>
</gene>
<evidence type="ECO:0000313" key="3">
    <source>
        <dbReference type="Proteomes" id="UP000027602"/>
    </source>
</evidence>
<proteinExistence type="predicted"/>
<evidence type="ECO:0008006" key="4">
    <source>
        <dbReference type="Google" id="ProtNLM"/>
    </source>
</evidence>
<dbReference type="OrthoDB" id="2361717at2"/>
<evidence type="ECO:0000256" key="1">
    <source>
        <dbReference type="SAM" id="MobiDB-lite"/>
    </source>
</evidence>
<sequence>MNISIQKLLGKIEHELQAAKSISSASLVREKIYAIKTMCDLILEESQTDLTAQVESSKFVSASTSGTLHVQPPRRMEMEDDANGESIFDF</sequence>
<dbReference type="Proteomes" id="UP000027602">
    <property type="component" value="Chromosome"/>
</dbReference>
<dbReference type="eggNOG" id="ENOG5033C32">
    <property type="taxonomic scope" value="Bacteria"/>
</dbReference>
<accession>I3EBQ8</accession>
<dbReference type="HOGENOM" id="CLU_134235_1_0_9"/>
<dbReference type="AlphaFoldDB" id="I3EBQ8"/>
<dbReference type="EMBL" id="CP007739">
    <property type="protein sequence ID" value="AIE61610.1"/>
    <property type="molecule type" value="Genomic_DNA"/>
</dbReference>